<keyword evidence="3" id="KW-1185">Reference proteome</keyword>
<protein>
    <submittedName>
        <fullName evidence="2">Uncharacterized protein</fullName>
    </submittedName>
</protein>
<organism evidence="2 3">
    <name type="scientific">Morus notabilis</name>
    <dbReference type="NCBI Taxonomy" id="981085"/>
    <lineage>
        <taxon>Eukaryota</taxon>
        <taxon>Viridiplantae</taxon>
        <taxon>Streptophyta</taxon>
        <taxon>Embryophyta</taxon>
        <taxon>Tracheophyta</taxon>
        <taxon>Spermatophyta</taxon>
        <taxon>Magnoliopsida</taxon>
        <taxon>eudicotyledons</taxon>
        <taxon>Gunneridae</taxon>
        <taxon>Pentapetalae</taxon>
        <taxon>rosids</taxon>
        <taxon>fabids</taxon>
        <taxon>Rosales</taxon>
        <taxon>Moraceae</taxon>
        <taxon>Moreae</taxon>
        <taxon>Morus</taxon>
    </lineage>
</organism>
<dbReference type="AlphaFoldDB" id="W9RDN9"/>
<dbReference type="EMBL" id="KE344058">
    <property type="protein sequence ID" value="EXB51988.1"/>
    <property type="molecule type" value="Genomic_DNA"/>
</dbReference>
<name>W9RDN9_9ROSA</name>
<accession>W9RDN9</accession>
<dbReference type="Proteomes" id="UP000030645">
    <property type="component" value="Unassembled WGS sequence"/>
</dbReference>
<feature type="region of interest" description="Disordered" evidence="1">
    <location>
        <begin position="124"/>
        <end position="153"/>
    </location>
</feature>
<evidence type="ECO:0000313" key="2">
    <source>
        <dbReference type="EMBL" id="EXB51988.1"/>
    </source>
</evidence>
<proteinExistence type="predicted"/>
<evidence type="ECO:0000313" key="3">
    <source>
        <dbReference type="Proteomes" id="UP000030645"/>
    </source>
</evidence>
<evidence type="ECO:0000256" key="1">
    <source>
        <dbReference type="SAM" id="MobiDB-lite"/>
    </source>
</evidence>
<gene>
    <name evidence="2" type="ORF">L484_019765</name>
</gene>
<reference evidence="3" key="1">
    <citation type="submission" date="2013-01" db="EMBL/GenBank/DDBJ databases">
        <title>Draft Genome Sequence of a Mulberry Tree, Morus notabilis C.K. Schneid.</title>
        <authorList>
            <person name="He N."/>
            <person name="Zhao S."/>
        </authorList>
    </citation>
    <scope>NUCLEOTIDE SEQUENCE</scope>
</reference>
<sequence length="153" mass="17165">MNWEKERWGRGWGRGQRVGVGVGYKGKAKKVDLRESHISTTTTVIQAGRAGLSGNSKKKKPLFSGFRAACQVGHNIQTTKRAVGGALGWAFERQYGRLKGRLQAWRFERTEIFIEPQIFRLPEPKPSYPRWTGEQRGLPVEPEKIQASGKSAA</sequence>